<organism evidence="7 8">
    <name type="scientific">Hermanssonia centrifuga</name>
    <dbReference type="NCBI Taxonomy" id="98765"/>
    <lineage>
        <taxon>Eukaryota</taxon>
        <taxon>Fungi</taxon>
        <taxon>Dikarya</taxon>
        <taxon>Basidiomycota</taxon>
        <taxon>Agaricomycotina</taxon>
        <taxon>Agaricomycetes</taxon>
        <taxon>Polyporales</taxon>
        <taxon>Meruliaceae</taxon>
        <taxon>Hermanssonia</taxon>
    </lineage>
</organism>
<evidence type="ECO:0000313" key="7">
    <source>
        <dbReference type="EMBL" id="PSR73139.1"/>
    </source>
</evidence>
<dbReference type="PANTHER" id="PTHR10279">
    <property type="entry name" value="ORNITHINE DECARBOXYLASE ANTIZYME"/>
    <property type="match status" value="1"/>
</dbReference>
<dbReference type="PANTHER" id="PTHR10279:SF10">
    <property type="entry name" value="ORNITHINE DECARBOXYLASE ANTIZYME"/>
    <property type="match status" value="1"/>
</dbReference>
<proteinExistence type="inferred from homology"/>
<keyword evidence="8" id="KW-1185">Reference proteome</keyword>
<evidence type="ECO:0000256" key="3">
    <source>
        <dbReference type="ARBA" id="ARBA00011486"/>
    </source>
</evidence>
<comment type="function">
    <text evidence="1">Ornithine decarboxylase (ODC) antizyme protein that negatively regulates ODC activity and intracellular polyamine biosynthesis in response to increased intracellular polyamine levels. Binds to ODC monomers, inhibiting the assembly of the functional ODC homodimer, and targets the monomers for ubiquitin-independent proteolytic destruction by the 26S proteasome.</text>
</comment>
<dbReference type="EMBL" id="MLYV02001104">
    <property type="protein sequence ID" value="PSR73139.1"/>
    <property type="molecule type" value="Genomic_DNA"/>
</dbReference>
<dbReference type="InterPro" id="IPR002993">
    <property type="entry name" value="ODC_AZ"/>
</dbReference>
<evidence type="ECO:0000256" key="2">
    <source>
        <dbReference type="ARBA" id="ARBA00008796"/>
    </source>
</evidence>
<evidence type="ECO:0000256" key="6">
    <source>
        <dbReference type="SAM" id="MobiDB-lite"/>
    </source>
</evidence>
<evidence type="ECO:0000256" key="1">
    <source>
        <dbReference type="ARBA" id="ARBA00002307"/>
    </source>
</evidence>
<comment type="similarity">
    <text evidence="2">Belongs to the ODC antizyme family.</text>
</comment>
<protein>
    <recommendedName>
        <fullName evidence="4">Ornithine decarboxylase antizyme</fullName>
    </recommendedName>
</protein>
<dbReference type="GO" id="GO:0075523">
    <property type="term" value="P:viral translational frameshifting"/>
    <property type="evidence" value="ECO:0007669"/>
    <property type="project" value="UniProtKB-KW"/>
</dbReference>
<dbReference type="GO" id="GO:0005634">
    <property type="term" value="C:nucleus"/>
    <property type="evidence" value="ECO:0007669"/>
    <property type="project" value="TreeGrafter"/>
</dbReference>
<name>A0A2R6NL73_9APHY</name>
<dbReference type="Pfam" id="PF02100">
    <property type="entry name" value="ODC_AZ"/>
    <property type="match status" value="1"/>
</dbReference>
<comment type="subunit">
    <text evidence="3">Interacts with ODC and thereby sterically blocks ODC homodimerization.</text>
</comment>
<dbReference type="STRING" id="98765.A0A2R6NL73"/>
<reference evidence="7 8" key="1">
    <citation type="submission" date="2018-02" db="EMBL/GenBank/DDBJ databases">
        <title>Genome sequence of the basidiomycete white-rot fungus Phlebia centrifuga.</title>
        <authorList>
            <person name="Granchi Z."/>
            <person name="Peng M."/>
            <person name="de Vries R.P."/>
            <person name="Hilden K."/>
            <person name="Makela M.R."/>
            <person name="Grigoriev I."/>
            <person name="Riley R."/>
        </authorList>
    </citation>
    <scope>NUCLEOTIDE SEQUENCE [LARGE SCALE GENOMIC DNA]</scope>
    <source>
        <strain evidence="7 8">FBCC195</strain>
    </source>
</reference>
<dbReference type="AlphaFoldDB" id="A0A2R6NL73"/>
<dbReference type="InterPro" id="IPR016181">
    <property type="entry name" value="Acyl_CoA_acyltransferase"/>
</dbReference>
<evidence type="ECO:0000313" key="8">
    <source>
        <dbReference type="Proteomes" id="UP000186601"/>
    </source>
</evidence>
<evidence type="ECO:0000256" key="4">
    <source>
        <dbReference type="ARBA" id="ARBA00017712"/>
    </source>
</evidence>
<dbReference type="SUPFAM" id="SSF55729">
    <property type="entry name" value="Acyl-CoA N-acyltransferases (Nat)"/>
    <property type="match status" value="1"/>
</dbReference>
<dbReference type="GO" id="GO:0008073">
    <property type="term" value="F:ornithine decarboxylase inhibitor activity"/>
    <property type="evidence" value="ECO:0007669"/>
    <property type="project" value="InterPro"/>
</dbReference>
<accession>A0A2R6NL73</accession>
<feature type="compositionally biased region" description="Low complexity" evidence="6">
    <location>
        <begin position="43"/>
        <end position="59"/>
    </location>
</feature>
<dbReference type="Proteomes" id="UP000186601">
    <property type="component" value="Unassembled WGS sequence"/>
</dbReference>
<evidence type="ECO:0000256" key="5">
    <source>
        <dbReference type="ARBA" id="ARBA00022758"/>
    </source>
</evidence>
<feature type="region of interest" description="Disordered" evidence="6">
    <location>
        <begin position="28"/>
        <end position="59"/>
    </location>
</feature>
<dbReference type="Gene3D" id="3.40.630.60">
    <property type="match status" value="1"/>
</dbReference>
<keyword evidence="5" id="KW-0688">Ribosomal frameshifting</keyword>
<dbReference type="GO" id="GO:0005737">
    <property type="term" value="C:cytoplasm"/>
    <property type="evidence" value="ECO:0007669"/>
    <property type="project" value="TreeGrafter"/>
</dbReference>
<dbReference type="InterPro" id="IPR038581">
    <property type="entry name" value="ODC_AZ_sf"/>
</dbReference>
<sequence>MTPSVLAVCHMQGTDSIGVFDIPNAKCPPDRGSSDWVTDSLASKFPSSPSDRSSTLSSFGSESLKDSIIYPPTPPPETSLDELPLPCFPQLSAPRDIIRKHAQVLASPPDILTPPLTPDGVEEGDGSIAAISAKQHNDALDFLSTLFPRNALGALPYAKSVNISSPNLGAAFDGVVLELPGKAKTLYVDGKSAADVNLRESIVALLDLADERLECTALVLALEKSSPVLGELLHSLMYVGGTVVTAPPFPVDSAYVLVGMEI</sequence>
<dbReference type="GO" id="GO:0045732">
    <property type="term" value="P:positive regulation of protein catabolic process"/>
    <property type="evidence" value="ECO:0007669"/>
    <property type="project" value="TreeGrafter"/>
</dbReference>
<dbReference type="OrthoDB" id="5959761at2759"/>
<comment type="caution">
    <text evidence="7">The sequence shown here is derived from an EMBL/GenBank/DDBJ whole genome shotgun (WGS) entry which is preliminary data.</text>
</comment>
<gene>
    <name evidence="7" type="ORF">PHLCEN_2v10995</name>
</gene>